<dbReference type="AlphaFoldDB" id="A0A3R9KK23"/>
<sequence>MATTGAGLGVPKGMTRRRAETRRRVMAAAYEVFTELGIRDAPVEVICERAGFTRGAFYSNFASKEELFLAIYEVEMQERAERLRAAVEAAVDRAAPGSVAEVLQEAGLLFMESVAADETWYLLNAEFRAQAMRQPELREPTASAEARFHDALAAILQQLLARLDLRLTVDPRSAVVTIVALYETMLERAILDGLPDRADSRYVTDVLPRLFTALIAP</sequence>
<evidence type="ECO:0000259" key="5">
    <source>
        <dbReference type="PROSITE" id="PS50977"/>
    </source>
</evidence>
<dbReference type="PROSITE" id="PS50977">
    <property type="entry name" value="HTH_TETR_2"/>
    <property type="match status" value="1"/>
</dbReference>
<evidence type="ECO:0000256" key="4">
    <source>
        <dbReference type="PROSITE-ProRule" id="PRU00335"/>
    </source>
</evidence>
<organism evidence="6 7">
    <name type="scientific">Amycolatopsis eburnea</name>
    <dbReference type="NCBI Taxonomy" id="2267691"/>
    <lineage>
        <taxon>Bacteria</taxon>
        <taxon>Bacillati</taxon>
        <taxon>Actinomycetota</taxon>
        <taxon>Actinomycetes</taxon>
        <taxon>Pseudonocardiales</taxon>
        <taxon>Pseudonocardiaceae</taxon>
        <taxon>Amycolatopsis</taxon>
    </lineage>
</organism>
<dbReference type="RefSeq" id="WP_125311301.1">
    <property type="nucleotide sequence ID" value="NZ_RSEC01000048.1"/>
</dbReference>
<dbReference type="SUPFAM" id="SSF48498">
    <property type="entry name" value="Tetracyclin repressor-like, C-terminal domain"/>
    <property type="match status" value="1"/>
</dbReference>
<keyword evidence="3" id="KW-0804">Transcription</keyword>
<dbReference type="PRINTS" id="PR00455">
    <property type="entry name" value="HTHTETR"/>
</dbReference>
<evidence type="ECO:0000256" key="2">
    <source>
        <dbReference type="ARBA" id="ARBA00023125"/>
    </source>
</evidence>
<dbReference type="Gene3D" id="1.10.357.10">
    <property type="entry name" value="Tetracycline Repressor, domain 2"/>
    <property type="match status" value="1"/>
</dbReference>
<dbReference type="GO" id="GO:0000976">
    <property type="term" value="F:transcription cis-regulatory region binding"/>
    <property type="evidence" value="ECO:0007669"/>
    <property type="project" value="TreeGrafter"/>
</dbReference>
<dbReference type="OrthoDB" id="7252896at2"/>
<proteinExistence type="predicted"/>
<protein>
    <submittedName>
        <fullName evidence="6">TetR/AcrR family transcriptional regulator</fullName>
    </submittedName>
</protein>
<evidence type="ECO:0000313" key="6">
    <source>
        <dbReference type="EMBL" id="RSD16380.1"/>
    </source>
</evidence>
<dbReference type="InterPro" id="IPR009057">
    <property type="entry name" value="Homeodomain-like_sf"/>
</dbReference>
<dbReference type="InterPro" id="IPR001647">
    <property type="entry name" value="HTH_TetR"/>
</dbReference>
<evidence type="ECO:0000313" key="7">
    <source>
        <dbReference type="Proteomes" id="UP000267081"/>
    </source>
</evidence>
<dbReference type="GO" id="GO:0003700">
    <property type="term" value="F:DNA-binding transcription factor activity"/>
    <property type="evidence" value="ECO:0007669"/>
    <property type="project" value="TreeGrafter"/>
</dbReference>
<feature type="DNA-binding region" description="H-T-H motif" evidence="4">
    <location>
        <begin position="42"/>
        <end position="61"/>
    </location>
</feature>
<name>A0A3R9KK23_9PSEU</name>
<keyword evidence="2 4" id="KW-0238">DNA-binding</keyword>
<dbReference type="InterPro" id="IPR036271">
    <property type="entry name" value="Tet_transcr_reg_TetR-rel_C_sf"/>
</dbReference>
<dbReference type="PANTHER" id="PTHR30055:SF238">
    <property type="entry name" value="MYCOFACTOCIN BIOSYNTHESIS TRANSCRIPTIONAL REGULATOR MFTR-RELATED"/>
    <property type="match status" value="1"/>
</dbReference>
<accession>A0A3R9KK23</accession>
<keyword evidence="7" id="KW-1185">Reference proteome</keyword>
<evidence type="ECO:0000256" key="3">
    <source>
        <dbReference type="ARBA" id="ARBA00023163"/>
    </source>
</evidence>
<dbReference type="PANTHER" id="PTHR30055">
    <property type="entry name" value="HTH-TYPE TRANSCRIPTIONAL REGULATOR RUTR"/>
    <property type="match status" value="1"/>
</dbReference>
<comment type="caution">
    <text evidence="6">The sequence shown here is derived from an EMBL/GenBank/DDBJ whole genome shotgun (WGS) entry which is preliminary data.</text>
</comment>
<gene>
    <name evidence="6" type="ORF">EIY87_22305</name>
</gene>
<keyword evidence="1" id="KW-0805">Transcription regulation</keyword>
<feature type="domain" description="HTH tetR-type" evidence="5">
    <location>
        <begin position="19"/>
        <end position="79"/>
    </location>
</feature>
<dbReference type="Proteomes" id="UP000267081">
    <property type="component" value="Unassembled WGS sequence"/>
</dbReference>
<dbReference type="InterPro" id="IPR050109">
    <property type="entry name" value="HTH-type_TetR-like_transc_reg"/>
</dbReference>
<reference evidence="6 7" key="1">
    <citation type="submission" date="2018-12" db="EMBL/GenBank/DDBJ databases">
        <title>Amycolatopsis eburnea sp. nov. actinomycete associate with arbuscular mycorrhiza fungal spore.</title>
        <authorList>
            <person name="Lumyong S."/>
            <person name="Chaiya L."/>
        </authorList>
    </citation>
    <scope>NUCLEOTIDE SEQUENCE [LARGE SCALE GENOMIC DNA]</scope>
    <source>
        <strain evidence="6 7">GLM-1</strain>
    </source>
</reference>
<dbReference type="SUPFAM" id="SSF46689">
    <property type="entry name" value="Homeodomain-like"/>
    <property type="match status" value="1"/>
</dbReference>
<evidence type="ECO:0000256" key="1">
    <source>
        <dbReference type="ARBA" id="ARBA00023015"/>
    </source>
</evidence>
<dbReference type="Pfam" id="PF00440">
    <property type="entry name" value="TetR_N"/>
    <property type="match status" value="1"/>
</dbReference>
<dbReference type="EMBL" id="RSEC01000048">
    <property type="protein sequence ID" value="RSD16380.1"/>
    <property type="molecule type" value="Genomic_DNA"/>
</dbReference>